<keyword evidence="3" id="KW-1185">Reference proteome</keyword>
<dbReference type="EMBL" id="QJKJ01007494">
    <property type="protein sequence ID" value="RDX82999.1"/>
    <property type="molecule type" value="Genomic_DNA"/>
</dbReference>
<dbReference type="AlphaFoldDB" id="A0A371FXD9"/>
<accession>A0A371FXD9</accession>
<evidence type="ECO:0000313" key="3">
    <source>
        <dbReference type="Proteomes" id="UP000257109"/>
    </source>
</evidence>
<proteinExistence type="predicted"/>
<feature type="region of interest" description="Disordered" evidence="1">
    <location>
        <begin position="1"/>
        <end position="33"/>
    </location>
</feature>
<comment type="caution">
    <text evidence="2">The sequence shown here is derived from an EMBL/GenBank/DDBJ whole genome shotgun (WGS) entry which is preliminary data.</text>
</comment>
<feature type="non-terminal residue" evidence="2">
    <location>
        <position position="1"/>
    </location>
</feature>
<feature type="compositionally biased region" description="Basic and acidic residues" evidence="1">
    <location>
        <begin position="10"/>
        <end position="19"/>
    </location>
</feature>
<evidence type="ECO:0000313" key="2">
    <source>
        <dbReference type="EMBL" id="RDX82999.1"/>
    </source>
</evidence>
<protein>
    <submittedName>
        <fullName evidence="2">Uncharacterized protein</fullName>
    </submittedName>
</protein>
<evidence type="ECO:0000256" key="1">
    <source>
        <dbReference type="SAM" id="MobiDB-lite"/>
    </source>
</evidence>
<organism evidence="2 3">
    <name type="scientific">Mucuna pruriens</name>
    <name type="common">Velvet bean</name>
    <name type="synonym">Dolichos pruriens</name>
    <dbReference type="NCBI Taxonomy" id="157652"/>
    <lineage>
        <taxon>Eukaryota</taxon>
        <taxon>Viridiplantae</taxon>
        <taxon>Streptophyta</taxon>
        <taxon>Embryophyta</taxon>
        <taxon>Tracheophyta</taxon>
        <taxon>Spermatophyta</taxon>
        <taxon>Magnoliopsida</taxon>
        <taxon>eudicotyledons</taxon>
        <taxon>Gunneridae</taxon>
        <taxon>Pentapetalae</taxon>
        <taxon>rosids</taxon>
        <taxon>fabids</taxon>
        <taxon>Fabales</taxon>
        <taxon>Fabaceae</taxon>
        <taxon>Papilionoideae</taxon>
        <taxon>50 kb inversion clade</taxon>
        <taxon>NPAAA clade</taxon>
        <taxon>indigoferoid/millettioid clade</taxon>
        <taxon>Phaseoleae</taxon>
        <taxon>Mucuna</taxon>
    </lineage>
</organism>
<dbReference type="Proteomes" id="UP000257109">
    <property type="component" value="Unassembled WGS sequence"/>
</dbReference>
<reference evidence="2" key="1">
    <citation type="submission" date="2018-05" db="EMBL/GenBank/DDBJ databases">
        <title>Draft genome of Mucuna pruriens seed.</title>
        <authorList>
            <person name="Nnadi N.E."/>
            <person name="Vos R."/>
            <person name="Hasami M.H."/>
            <person name="Devisetty U.K."/>
            <person name="Aguiy J.C."/>
        </authorList>
    </citation>
    <scope>NUCLEOTIDE SEQUENCE [LARGE SCALE GENOMIC DNA]</scope>
    <source>
        <strain evidence="2">JCA_2017</strain>
    </source>
</reference>
<gene>
    <name evidence="2" type="ORF">CR513_36138</name>
</gene>
<sequence>MSYTKGKGLLRTETDRTKMLDSPGVVGSCSKTKDPFHSNNKVATRVMISKCNKGLVDGDDVYDKGRGGGFEGVMMMMVMKGEREWEGGRGHDDCSCVMSLEG</sequence>
<name>A0A371FXD9_MUCPR</name>